<dbReference type="KEGG" id="omr:OXIME_000769"/>
<accession>A0AAX4NG07</accession>
<dbReference type="RefSeq" id="WP_393972159.1">
    <property type="nucleotide sequence ID" value="NZ_CP133772.1"/>
</dbReference>
<dbReference type="Proteomes" id="UP001451606">
    <property type="component" value="Chromosome"/>
</dbReference>
<proteinExistence type="predicted"/>
<organism evidence="1 2">
    <name type="scientific">Oxyplasma meridianum</name>
    <dbReference type="NCBI Taxonomy" id="3073602"/>
    <lineage>
        <taxon>Archaea</taxon>
        <taxon>Methanobacteriati</taxon>
        <taxon>Thermoplasmatota</taxon>
        <taxon>Thermoplasmata</taxon>
        <taxon>Thermoplasmatales</taxon>
        <taxon>Thermoplasmataceae</taxon>
        <taxon>Oxyplasma</taxon>
    </lineage>
</organism>
<evidence type="ECO:0000313" key="2">
    <source>
        <dbReference type="Proteomes" id="UP001451606"/>
    </source>
</evidence>
<keyword evidence="2" id="KW-1185">Reference proteome</keyword>
<name>A0AAX4NG07_9ARCH</name>
<protein>
    <submittedName>
        <fullName evidence="1">Uncharacterized protein</fullName>
    </submittedName>
</protein>
<dbReference type="AlphaFoldDB" id="A0AAX4NG07"/>
<evidence type="ECO:0000313" key="1">
    <source>
        <dbReference type="EMBL" id="WYY00209.1"/>
    </source>
</evidence>
<sequence>MRKIKTTNVLKRMNCGMNSELKKNTEKMEAFTLEQSLLRLVMTISNLHNFKRINIINIIYNYNKFKKVINNE</sequence>
<gene>
    <name evidence="1" type="ORF">OXIME_000769</name>
</gene>
<dbReference type="EMBL" id="CP133772">
    <property type="protein sequence ID" value="WYY00209.1"/>
    <property type="molecule type" value="Genomic_DNA"/>
</dbReference>
<reference evidence="1 2" key="1">
    <citation type="submission" date="2023-09" db="EMBL/GenBank/DDBJ databases">
        <authorList>
            <person name="Golyshina O.V."/>
            <person name="Lunev E.A."/>
            <person name="Bargiela R."/>
            <person name="Gaines M.C."/>
            <person name="Daum B."/>
            <person name="Bale N.J."/>
            <person name="Koenen M."/>
            <person name="Sinninghe Damst J.S."/>
            <person name="Yakimov M."/>
            <person name="Golyshin P.N."/>
        </authorList>
    </citation>
    <scope>NUCLEOTIDE SEQUENCE [LARGE SCALE GENOMIC DNA]</scope>
    <source>
        <strain evidence="1 2">M1</strain>
    </source>
</reference>
<dbReference type="GeneID" id="95967502"/>